<dbReference type="Pfam" id="PF06745">
    <property type="entry name" value="ATPase"/>
    <property type="match status" value="2"/>
</dbReference>
<dbReference type="InterPro" id="IPR027417">
    <property type="entry name" value="P-loop_NTPase"/>
</dbReference>
<sequence length="496" mass="53885">MSAEDRVTIRKLPTGVPGLDEILGGGLPEYSFNIIAGSPGGGKTTLAHQIVFANATPERPALYFTVLGEPALKMLRYQQQFQFFDSTKLNTAVRFVNLSQVVLERDLDAVLAEIIKEVEAAHPAVVVVDSFRTVVRKAGGVTGEAELQGFVQRLALHLTSWQATTFLIGEYTEGEVRDNPVFTVSDGLLWLYQQVERNSIVRKLQVMKLRGQASVPGLHTFRITDAGIQAFPRTFGLTGRRDTARARRRLASGVPGLDELLGGGIPEGDSVLVAGPSGTGKSIIATQFIAEGLRRGEPGIVAIFEERPEEYMGRAATLGMDFEAPQAAGTLTIVYLRPLDLSVDETMREILDAVARTGAKRLVIDSLAGFEMALAPGFRADFRESLYRMIGALTRTGVTIVSTVEVTETFTELALSPYSISFLSDDIIRLRYVEIAGQLRKVLVVVKVRAGEHSKDIREYEVTATGLQIGARLTGYHGLITGVPEPLAPATSDPKE</sequence>
<dbReference type="PIRSF" id="PIRSF039117">
    <property type="entry name" value="KaiC"/>
    <property type="match status" value="1"/>
</dbReference>
<evidence type="ECO:0000256" key="1">
    <source>
        <dbReference type="ARBA" id="ARBA00012513"/>
    </source>
</evidence>
<evidence type="ECO:0000256" key="5">
    <source>
        <dbReference type="ARBA" id="ARBA00022777"/>
    </source>
</evidence>
<accession>A0ABS5C1J1</accession>
<protein>
    <recommendedName>
        <fullName evidence="1">non-specific serine/threonine protein kinase</fullName>
        <ecNumber evidence="1">2.7.11.1</ecNumber>
    </recommendedName>
</protein>
<organism evidence="8 9">
    <name type="scientific">Gemmata palustris</name>
    <dbReference type="NCBI Taxonomy" id="2822762"/>
    <lineage>
        <taxon>Bacteria</taxon>
        <taxon>Pseudomonadati</taxon>
        <taxon>Planctomycetota</taxon>
        <taxon>Planctomycetia</taxon>
        <taxon>Gemmatales</taxon>
        <taxon>Gemmataceae</taxon>
        <taxon>Gemmata</taxon>
    </lineage>
</organism>
<reference evidence="8 9" key="1">
    <citation type="submission" date="2021-04" db="EMBL/GenBank/DDBJ databases">
        <authorList>
            <person name="Ivanova A."/>
        </authorList>
    </citation>
    <scope>NUCLEOTIDE SEQUENCE [LARGE SCALE GENOMIC DNA]</scope>
    <source>
        <strain evidence="8 9">G18</strain>
    </source>
</reference>
<keyword evidence="5" id="KW-0418">Kinase</keyword>
<dbReference type="RefSeq" id="WP_210660701.1">
    <property type="nucleotide sequence ID" value="NZ_JAGKQQ010000001.1"/>
</dbReference>
<evidence type="ECO:0000313" key="9">
    <source>
        <dbReference type="Proteomes" id="UP000676565"/>
    </source>
</evidence>
<dbReference type="SUPFAM" id="SSF52540">
    <property type="entry name" value="P-loop containing nucleoside triphosphate hydrolases"/>
    <property type="match status" value="2"/>
</dbReference>
<dbReference type="EC" id="2.7.11.1" evidence="1"/>
<dbReference type="InterPro" id="IPR051347">
    <property type="entry name" value="Circadian_clock_KaiC-rel"/>
</dbReference>
<dbReference type="PANTHER" id="PTHR42926:SF1">
    <property type="entry name" value="CIRCADIAN CLOCK OSCILLATOR PROTEIN KAIC 1"/>
    <property type="match status" value="1"/>
</dbReference>
<dbReference type="Proteomes" id="UP000676565">
    <property type="component" value="Unassembled WGS sequence"/>
</dbReference>
<keyword evidence="2" id="KW-0597">Phosphoprotein</keyword>
<dbReference type="InterPro" id="IPR010624">
    <property type="entry name" value="KaiC_dom"/>
</dbReference>
<evidence type="ECO:0000256" key="2">
    <source>
        <dbReference type="ARBA" id="ARBA00022553"/>
    </source>
</evidence>
<evidence type="ECO:0000259" key="7">
    <source>
        <dbReference type="PROSITE" id="PS51146"/>
    </source>
</evidence>
<evidence type="ECO:0000256" key="6">
    <source>
        <dbReference type="ARBA" id="ARBA00022801"/>
    </source>
</evidence>
<keyword evidence="3" id="KW-0808">Transferase</keyword>
<keyword evidence="6" id="KW-0378">Hydrolase</keyword>
<evidence type="ECO:0000313" key="8">
    <source>
        <dbReference type="EMBL" id="MBP3959859.1"/>
    </source>
</evidence>
<evidence type="ECO:0000256" key="3">
    <source>
        <dbReference type="ARBA" id="ARBA00022679"/>
    </source>
</evidence>
<gene>
    <name evidence="8" type="ORF">J8F10_31815</name>
</gene>
<keyword evidence="4" id="KW-0677">Repeat</keyword>
<dbReference type="PANTHER" id="PTHR42926">
    <property type="match status" value="1"/>
</dbReference>
<dbReference type="InterPro" id="IPR030665">
    <property type="entry name" value="KaiC"/>
</dbReference>
<proteinExistence type="predicted"/>
<keyword evidence="9" id="KW-1185">Reference proteome</keyword>
<dbReference type="PROSITE" id="PS51146">
    <property type="entry name" value="KAIC"/>
    <property type="match status" value="2"/>
</dbReference>
<evidence type="ECO:0000256" key="4">
    <source>
        <dbReference type="ARBA" id="ARBA00022737"/>
    </source>
</evidence>
<name>A0ABS5C1J1_9BACT</name>
<dbReference type="InterPro" id="IPR014774">
    <property type="entry name" value="KaiC-like_dom"/>
</dbReference>
<dbReference type="EMBL" id="JAGKQQ010000001">
    <property type="protein sequence ID" value="MBP3959859.1"/>
    <property type="molecule type" value="Genomic_DNA"/>
</dbReference>
<dbReference type="Gene3D" id="3.40.50.300">
    <property type="entry name" value="P-loop containing nucleotide triphosphate hydrolases"/>
    <property type="match status" value="2"/>
</dbReference>
<feature type="domain" description="KaiC" evidence="7">
    <location>
        <begin position="248"/>
        <end position="483"/>
    </location>
</feature>
<feature type="domain" description="KaiC" evidence="7">
    <location>
        <begin position="10"/>
        <end position="244"/>
    </location>
</feature>
<comment type="caution">
    <text evidence="8">The sequence shown here is derived from an EMBL/GenBank/DDBJ whole genome shotgun (WGS) entry which is preliminary data.</text>
</comment>